<feature type="compositionally biased region" description="Basic and acidic residues" evidence="1">
    <location>
        <begin position="235"/>
        <end position="245"/>
    </location>
</feature>
<reference evidence="2" key="2">
    <citation type="submission" date="2025-08" db="UniProtKB">
        <authorList>
            <consortium name="Ensembl"/>
        </authorList>
    </citation>
    <scope>IDENTIFICATION</scope>
</reference>
<dbReference type="STRING" id="64144.ENSATEP00000027864"/>
<dbReference type="GO" id="GO:0044666">
    <property type="term" value="C:MLL3/4 complex"/>
    <property type="evidence" value="ECO:0007669"/>
    <property type="project" value="TreeGrafter"/>
</dbReference>
<dbReference type="Proteomes" id="UP000265040">
    <property type="component" value="Chromosome 19"/>
</dbReference>
<feature type="compositionally biased region" description="Pro residues" evidence="1">
    <location>
        <begin position="137"/>
        <end position="146"/>
    </location>
</feature>
<dbReference type="GeneID" id="113156572"/>
<dbReference type="PANTHER" id="PTHR28467">
    <property type="entry name" value="PAXIP1-ASSOCIATED GLUTAMATE-RICH PROTEIN 1"/>
    <property type="match status" value="1"/>
</dbReference>
<organism evidence="2 3">
    <name type="scientific">Anabas testudineus</name>
    <name type="common">Climbing perch</name>
    <name type="synonym">Anthias testudineus</name>
    <dbReference type="NCBI Taxonomy" id="64144"/>
    <lineage>
        <taxon>Eukaryota</taxon>
        <taxon>Metazoa</taxon>
        <taxon>Chordata</taxon>
        <taxon>Craniata</taxon>
        <taxon>Vertebrata</taxon>
        <taxon>Euteleostomi</taxon>
        <taxon>Actinopterygii</taxon>
        <taxon>Neopterygii</taxon>
        <taxon>Teleostei</taxon>
        <taxon>Neoteleostei</taxon>
        <taxon>Acanthomorphata</taxon>
        <taxon>Anabantaria</taxon>
        <taxon>Anabantiformes</taxon>
        <taxon>Anabantoidei</taxon>
        <taxon>Anabantidae</taxon>
        <taxon>Anabas</taxon>
    </lineage>
</organism>
<dbReference type="FunCoup" id="A0A3Q1J9N0">
    <property type="interactions" value="901"/>
</dbReference>
<accession>A0A3Q1J9N0</accession>
<sequence>MQAEATDSSLSEGIEALGVKDAENPAVSKEEEDSTEHQDTEMTATPEEEDATAKDDKDGDADAAEEEAHKDEAQADTGVDAEEGKQVEEVDSEWEIAYSDEEMEDPKNWMPPPAEIKRLYELLAKGEMLELNFVPLPRRPPTPERTPSPERDDEEEAAKEREREERERKPPTPTEFDFDEEQMQTTPKNAFINRRRTPGSSARSSVKREARLDKVLSDMKRHRKIEEHIMRTGRDLFKNDKKLEEALSPNSQKEREKERERDSNPNTIFSPRQRRY</sequence>
<feature type="region of interest" description="Disordered" evidence="1">
    <location>
        <begin position="131"/>
        <end position="211"/>
    </location>
</feature>
<keyword evidence="3" id="KW-1185">Reference proteome</keyword>
<feature type="compositionally biased region" description="Polar residues" evidence="1">
    <location>
        <begin position="1"/>
        <end position="11"/>
    </location>
</feature>
<dbReference type="GO" id="GO:1902808">
    <property type="term" value="P:positive regulation of cell cycle G1/S phase transition"/>
    <property type="evidence" value="ECO:0007669"/>
    <property type="project" value="TreeGrafter"/>
</dbReference>
<dbReference type="GO" id="GO:0033148">
    <property type="term" value="P:positive regulation of intracellular estrogen receptor signaling pathway"/>
    <property type="evidence" value="ECO:0007669"/>
    <property type="project" value="TreeGrafter"/>
</dbReference>
<feature type="region of interest" description="Disordered" evidence="1">
    <location>
        <begin position="235"/>
        <end position="276"/>
    </location>
</feature>
<evidence type="ECO:0000256" key="1">
    <source>
        <dbReference type="SAM" id="MobiDB-lite"/>
    </source>
</evidence>
<proteinExistence type="predicted"/>
<dbReference type="PANTHER" id="PTHR28467:SF1">
    <property type="entry name" value="PAXIP1-ASSOCIATED GLUTAMATE-RICH PROTEIN 1"/>
    <property type="match status" value="1"/>
</dbReference>
<feature type="compositionally biased region" description="Acidic residues" evidence="1">
    <location>
        <begin position="89"/>
        <end position="104"/>
    </location>
</feature>
<dbReference type="Ensembl" id="ENSATET00000028302.3">
    <property type="protein sequence ID" value="ENSATEP00000027864.1"/>
    <property type="gene ID" value="ENSATEG00000019256.3"/>
</dbReference>
<feature type="compositionally biased region" description="Basic and acidic residues" evidence="1">
    <location>
        <begin position="158"/>
        <end position="170"/>
    </location>
</feature>
<dbReference type="OMA" id="HIMRTGR"/>
<dbReference type="RefSeq" id="XP_026207581.1">
    <property type="nucleotide sequence ID" value="XM_026351796.1"/>
</dbReference>
<evidence type="ECO:0000313" key="3">
    <source>
        <dbReference type="Proteomes" id="UP000265040"/>
    </source>
</evidence>
<name>A0A3Q1J9N0_ANATE</name>
<dbReference type="RefSeq" id="XP_026207582.1">
    <property type="nucleotide sequence ID" value="XM_026351797.1"/>
</dbReference>
<protein>
    <recommendedName>
        <fullName evidence="4">PAXIP1 associated glutamate-rich protein 1</fullName>
    </recommendedName>
</protein>
<gene>
    <name evidence="2" type="primary">PAGR1</name>
</gene>
<feature type="compositionally biased region" description="Basic and acidic residues" evidence="1">
    <location>
        <begin position="252"/>
        <end position="263"/>
    </location>
</feature>
<reference evidence="2" key="1">
    <citation type="submission" date="2021-04" db="EMBL/GenBank/DDBJ databases">
        <authorList>
            <consortium name="Wellcome Sanger Institute Data Sharing"/>
        </authorList>
    </citation>
    <scope>NUCLEOTIDE SEQUENCE [LARGE SCALE GENOMIC DNA]</scope>
</reference>
<dbReference type="Pfam" id="PF15364">
    <property type="entry name" value="PAXIP1_C"/>
    <property type="match status" value="1"/>
</dbReference>
<evidence type="ECO:0008006" key="4">
    <source>
        <dbReference type="Google" id="ProtNLM"/>
    </source>
</evidence>
<dbReference type="InterPro" id="IPR028213">
    <property type="entry name" value="PA1"/>
</dbReference>
<dbReference type="OrthoDB" id="10067843at2759"/>
<feature type="region of interest" description="Disordered" evidence="1">
    <location>
        <begin position="1"/>
        <end position="112"/>
    </location>
</feature>
<dbReference type="GeneTree" id="ENSGT00390000016049"/>
<reference evidence="2" key="3">
    <citation type="submission" date="2025-09" db="UniProtKB">
        <authorList>
            <consortium name="Ensembl"/>
        </authorList>
    </citation>
    <scope>IDENTIFICATION</scope>
</reference>
<dbReference type="GO" id="GO:0030331">
    <property type="term" value="F:nuclear estrogen receptor binding"/>
    <property type="evidence" value="ECO:0007669"/>
    <property type="project" value="TreeGrafter"/>
</dbReference>
<evidence type="ECO:0000313" key="2">
    <source>
        <dbReference type="Ensembl" id="ENSATEP00000027864.1"/>
    </source>
</evidence>
<dbReference type="InParanoid" id="A0A3Q1J9N0"/>
<dbReference type="GO" id="GO:0007420">
    <property type="term" value="P:brain development"/>
    <property type="evidence" value="ECO:0007669"/>
    <property type="project" value="Ensembl"/>
</dbReference>
<dbReference type="AlphaFoldDB" id="A0A3Q1J9N0"/>